<protein>
    <submittedName>
        <fullName evidence="2">Uncharacterized protein</fullName>
    </submittedName>
</protein>
<dbReference type="AlphaFoldDB" id="A0A427AHC9"/>
<sequence>MRGRLLLIEPIDDSKHEEEDHEHEEVTEEDPQSTDCMVHALVGYMNLHTMEVAGLLKQQPIAVLINTESTNNFMNSKVVARMALHIEDYNKFDIKVADGRILKCDQKCPSVKLMLQDQEIIADFFLLSLDDYRAVLDIEWLTTLGDVS</sequence>
<organism evidence="2 3">
    <name type="scientific">Ensete ventricosum</name>
    <name type="common">Abyssinian banana</name>
    <name type="synonym">Musa ensete</name>
    <dbReference type="NCBI Taxonomy" id="4639"/>
    <lineage>
        <taxon>Eukaryota</taxon>
        <taxon>Viridiplantae</taxon>
        <taxon>Streptophyta</taxon>
        <taxon>Embryophyta</taxon>
        <taxon>Tracheophyta</taxon>
        <taxon>Spermatophyta</taxon>
        <taxon>Magnoliopsida</taxon>
        <taxon>Liliopsida</taxon>
        <taxon>Zingiberales</taxon>
        <taxon>Musaceae</taxon>
        <taxon>Ensete</taxon>
    </lineage>
</organism>
<dbReference type="Gene3D" id="2.40.70.10">
    <property type="entry name" value="Acid Proteases"/>
    <property type="match status" value="1"/>
</dbReference>
<comment type="caution">
    <text evidence="2">The sequence shown here is derived from an EMBL/GenBank/DDBJ whole genome shotgun (WGS) entry which is preliminary data.</text>
</comment>
<feature type="compositionally biased region" description="Acidic residues" evidence="1">
    <location>
        <begin position="19"/>
        <end position="32"/>
    </location>
</feature>
<dbReference type="EMBL" id="AMZH03002414">
    <property type="protein sequence ID" value="RRT75659.1"/>
    <property type="molecule type" value="Genomic_DNA"/>
</dbReference>
<feature type="region of interest" description="Disordered" evidence="1">
    <location>
        <begin position="9"/>
        <end position="32"/>
    </location>
</feature>
<evidence type="ECO:0000256" key="1">
    <source>
        <dbReference type="SAM" id="MobiDB-lite"/>
    </source>
</evidence>
<evidence type="ECO:0000313" key="3">
    <source>
        <dbReference type="Proteomes" id="UP000287651"/>
    </source>
</evidence>
<dbReference type="Proteomes" id="UP000287651">
    <property type="component" value="Unassembled WGS sequence"/>
</dbReference>
<reference evidence="2 3" key="1">
    <citation type="journal article" date="2014" name="Agronomy (Basel)">
        <title>A Draft Genome Sequence for Ensete ventricosum, the Drought-Tolerant Tree Against Hunger.</title>
        <authorList>
            <person name="Harrison J."/>
            <person name="Moore K.A."/>
            <person name="Paszkiewicz K."/>
            <person name="Jones T."/>
            <person name="Grant M."/>
            <person name="Ambacheew D."/>
            <person name="Muzemil S."/>
            <person name="Studholme D.J."/>
        </authorList>
    </citation>
    <scope>NUCLEOTIDE SEQUENCE [LARGE SCALE GENOMIC DNA]</scope>
</reference>
<evidence type="ECO:0000313" key="2">
    <source>
        <dbReference type="EMBL" id="RRT75659.1"/>
    </source>
</evidence>
<dbReference type="CDD" id="cd00303">
    <property type="entry name" value="retropepsin_like"/>
    <property type="match status" value="1"/>
</dbReference>
<name>A0A427AHC9_ENSVE</name>
<gene>
    <name evidence="2" type="ORF">B296_00031025</name>
</gene>
<proteinExistence type="predicted"/>
<accession>A0A427AHC9</accession>
<dbReference type="Pfam" id="PF08284">
    <property type="entry name" value="RVP_2"/>
    <property type="match status" value="1"/>
</dbReference>
<dbReference type="InterPro" id="IPR021109">
    <property type="entry name" value="Peptidase_aspartic_dom_sf"/>
</dbReference>